<name>A0A4S8SLJ2_AURPU</name>
<organism evidence="2 3">
    <name type="scientific">Aureobasidium pullulans</name>
    <name type="common">Black yeast</name>
    <name type="synonym">Pullularia pullulans</name>
    <dbReference type="NCBI Taxonomy" id="5580"/>
    <lineage>
        <taxon>Eukaryota</taxon>
        <taxon>Fungi</taxon>
        <taxon>Dikarya</taxon>
        <taxon>Ascomycota</taxon>
        <taxon>Pezizomycotina</taxon>
        <taxon>Dothideomycetes</taxon>
        <taxon>Dothideomycetidae</taxon>
        <taxon>Dothideales</taxon>
        <taxon>Saccotheciaceae</taxon>
        <taxon>Aureobasidium</taxon>
    </lineage>
</organism>
<reference evidence="2 3" key="1">
    <citation type="submission" date="2018-10" db="EMBL/GenBank/DDBJ databases">
        <title>Fifty Aureobasidium pullulans genomes reveal a recombining polyextremotolerant generalist.</title>
        <authorList>
            <person name="Gostincar C."/>
            <person name="Turk M."/>
            <person name="Zajc J."/>
            <person name="Gunde-Cimerman N."/>
        </authorList>
    </citation>
    <scope>NUCLEOTIDE SEQUENCE [LARGE SCALE GENOMIC DNA]</scope>
    <source>
        <strain evidence="2 3">EXF-11900</strain>
    </source>
</reference>
<evidence type="ECO:0000313" key="2">
    <source>
        <dbReference type="EMBL" id="THV71704.1"/>
    </source>
</evidence>
<proteinExistence type="predicted"/>
<gene>
    <name evidence="2" type="ORF">D6D28_04246</name>
</gene>
<evidence type="ECO:0000256" key="1">
    <source>
        <dbReference type="SAM" id="MobiDB-lite"/>
    </source>
</evidence>
<protein>
    <submittedName>
        <fullName evidence="2">Uncharacterized protein</fullName>
    </submittedName>
</protein>
<dbReference type="Proteomes" id="UP000304951">
    <property type="component" value="Unassembled WGS sequence"/>
</dbReference>
<evidence type="ECO:0000313" key="3">
    <source>
        <dbReference type="Proteomes" id="UP000304951"/>
    </source>
</evidence>
<sequence length="122" mass="13011">MWNRAAAPDLMYSGSSASDMTLEHTPSGEPTKQGTSTPIAATVASGPAFVRHQDGEVTSAQHAPNIKDEVEAEAGDSPPGELLRALDRHTEAIKEHTAALRELIATMRQARNSTPNPRVDGR</sequence>
<dbReference type="EMBL" id="QZAF01000142">
    <property type="protein sequence ID" value="THV71704.1"/>
    <property type="molecule type" value="Genomic_DNA"/>
</dbReference>
<feature type="compositionally biased region" description="Polar residues" evidence="1">
    <location>
        <begin position="28"/>
        <end position="39"/>
    </location>
</feature>
<feature type="region of interest" description="Disordered" evidence="1">
    <location>
        <begin position="1"/>
        <end position="40"/>
    </location>
</feature>
<comment type="caution">
    <text evidence="2">The sequence shown here is derived from an EMBL/GenBank/DDBJ whole genome shotgun (WGS) entry which is preliminary data.</text>
</comment>
<dbReference type="AlphaFoldDB" id="A0A4S8SLJ2"/>
<feature type="region of interest" description="Disordered" evidence="1">
    <location>
        <begin position="57"/>
        <end position="90"/>
    </location>
</feature>
<accession>A0A4S8SLJ2</accession>